<organism evidence="12 13">
    <name type="scientific">Branchiostoma belcheri</name>
    <name type="common">Amphioxus</name>
    <dbReference type="NCBI Taxonomy" id="7741"/>
    <lineage>
        <taxon>Eukaryota</taxon>
        <taxon>Metazoa</taxon>
        <taxon>Chordata</taxon>
        <taxon>Cephalochordata</taxon>
        <taxon>Leptocardii</taxon>
        <taxon>Amphioxiformes</taxon>
        <taxon>Branchiostomatidae</taxon>
        <taxon>Branchiostoma</taxon>
    </lineage>
</organism>
<evidence type="ECO:0000256" key="9">
    <source>
        <dbReference type="RuleBase" id="RU000688"/>
    </source>
</evidence>
<dbReference type="OrthoDB" id="10056848at2759"/>
<evidence type="ECO:0000256" key="1">
    <source>
        <dbReference type="ARBA" id="ARBA00004651"/>
    </source>
</evidence>
<keyword evidence="2" id="KW-1003">Cell membrane</keyword>
<keyword evidence="8 9" id="KW-0807">Transducer</keyword>
<keyword evidence="4 10" id="KW-1133">Transmembrane helix</keyword>
<dbReference type="GO" id="GO:0005886">
    <property type="term" value="C:plasma membrane"/>
    <property type="evidence" value="ECO:0007669"/>
    <property type="project" value="UniProtKB-SubCell"/>
</dbReference>
<evidence type="ECO:0000256" key="6">
    <source>
        <dbReference type="ARBA" id="ARBA00023136"/>
    </source>
</evidence>
<name>A0A6P5A905_BRABE</name>
<evidence type="ECO:0000256" key="8">
    <source>
        <dbReference type="ARBA" id="ARBA00023224"/>
    </source>
</evidence>
<protein>
    <submittedName>
        <fullName evidence="13">Beta-1 adrenergic receptor-like</fullName>
    </submittedName>
</protein>
<dbReference type="AlphaFoldDB" id="A0A6P5A905"/>
<feature type="transmembrane region" description="Helical" evidence="10">
    <location>
        <begin position="144"/>
        <end position="163"/>
    </location>
</feature>
<evidence type="ECO:0000256" key="4">
    <source>
        <dbReference type="ARBA" id="ARBA00022989"/>
    </source>
</evidence>
<evidence type="ECO:0000256" key="3">
    <source>
        <dbReference type="ARBA" id="ARBA00022692"/>
    </source>
</evidence>
<dbReference type="InterPro" id="IPR051880">
    <property type="entry name" value="GPC_Orphan_Receptors"/>
</dbReference>
<feature type="transmembrane region" description="Helical" evidence="10">
    <location>
        <begin position="285"/>
        <end position="307"/>
    </location>
</feature>
<dbReference type="PROSITE" id="PS00237">
    <property type="entry name" value="G_PROTEIN_RECEP_F1_1"/>
    <property type="match status" value="1"/>
</dbReference>
<dbReference type="PANTHER" id="PTHR24245">
    <property type="entry name" value="G-PROTEIN COUPLED RECEPTOR"/>
    <property type="match status" value="1"/>
</dbReference>
<dbReference type="GeneID" id="109480477"/>
<evidence type="ECO:0000256" key="5">
    <source>
        <dbReference type="ARBA" id="ARBA00023040"/>
    </source>
</evidence>
<keyword evidence="5 9" id="KW-0297">G-protein coupled receptor</keyword>
<comment type="similarity">
    <text evidence="9">Belongs to the G-protein coupled receptor 1 family.</text>
</comment>
<proteinExistence type="inferred from homology"/>
<feature type="transmembrane region" description="Helical" evidence="10">
    <location>
        <begin position="183"/>
        <end position="205"/>
    </location>
</feature>
<reference evidence="13" key="1">
    <citation type="submission" date="2025-08" db="UniProtKB">
        <authorList>
            <consortium name="RefSeq"/>
        </authorList>
    </citation>
    <scope>IDENTIFICATION</scope>
    <source>
        <tissue evidence="13">Gonad</tissue>
    </source>
</reference>
<dbReference type="SUPFAM" id="SSF81321">
    <property type="entry name" value="Family A G protein-coupled receptor-like"/>
    <property type="match status" value="1"/>
</dbReference>
<evidence type="ECO:0000313" key="13">
    <source>
        <dbReference type="RefSeq" id="XP_019638231.1"/>
    </source>
</evidence>
<dbReference type="PRINTS" id="PR00237">
    <property type="entry name" value="GPCRRHODOPSN"/>
</dbReference>
<feature type="transmembrane region" description="Helical" evidence="10">
    <location>
        <begin position="105"/>
        <end position="123"/>
    </location>
</feature>
<gene>
    <name evidence="13" type="primary">LOC109480477</name>
</gene>
<comment type="subcellular location">
    <subcellularLocation>
        <location evidence="1">Cell membrane</location>
        <topology evidence="1">Multi-pass membrane protein</topology>
    </subcellularLocation>
</comment>
<dbReference type="InterPro" id="IPR017452">
    <property type="entry name" value="GPCR_Rhodpsn_7TM"/>
</dbReference>
<feature type="domain" description="G-protein coupled receptors family 1 profile" evidence="11">
    <location>
        <begin position="45"/>
        <end position="304"/>
    </location>
</feature>
<feature type="transmembrane region" description="Helical" evidence="10">
    <location>
        <begin position="254"/>
        <end position="279"/>
    </location>
</feature>
<feature type="transmembrane region" description="Helical" evidence="10">
    <location>
        <begin position="33"/>
        <end position="53"/>
    </location>
</feature>
<accession>A0A6P5A905</accession>
<dbReference type="CDD" id="cd00637">
    <property type="entry name" value="7tm_classA_rhodopsin-like"/>
    <property type="match status" value="1"/>
</dbReference>
<dbReference type="KEGG" id="bbel:109480477"/>
<evidence type="ECO:0000256" key="7">
    <source>
        <dbReference type="ARBA" id="ARBA00023170"/>
    </source>
</evidence>
<dbReference type="GO" id="GO:0004930">
    <property type="term" value="F:G protein-coupled receptor activity"/>
    <property type="evidence" value="ECO:0007669"/>
    <property type="project" value="UniProtKB-KW"/>
</dbReference>
<dbReference type="RefSeq" id="XP_019638231.1">
    <property type="nucleotide sequence ID" value="XM_019782672.1"/>
</dbReference>
<dbReference type="InterPro" id="IPR000276">
    <property type="entry name" value="GPCR_Rhodpsn"/>
</dbReference>
<keyword evidence="6 10" id="KW-0472">Membrane</keyword>
<sequence>MNFLNESFAINASAAAPVSSESPPAAASPAQPGVIATVAALAIAGNLLILVATRRRETFPSSSRLFIASIACSDLLLGLALAAMVKPAESGEWVYSETAARATAVITHASSTMTFAALAGLNLDRYMALKNNGEGISHKKTCGFLLTAWVGVYTWFIICTVYWVPVYYDPIMSVTTYDLFACIWFTAASFVISCSALAVTMYCVVRILKAVCTPPEPPPAPAVIINMPGPGGPPQNANPAVAPNHHDDRSYAKVVLILTLIQTVMPLPWMGILIAGWLGHHLPTALFWSLWVAWFNTFLDVVVYSVCQKSFRKVVSEMARSVAFGLYIVCCSRNSVEVGPQQNVATTSV</sequence>
<evidence type="ECO:0000256" key="10">
    <source>
        <dbReference type="SAM" id="Phobius"/>
    </source>
</evidence>
<evidence type="ECO:0000313" key="12">
    <source>
        <dbReference type="Proteomes" id="UP000515135"/>
    </source>
</evidence>
<keyword evidence="12" id="KW-1185">Reference proteome</keyword>
<dbReference type="PANTHER" id="PTHR24245:SF0">
    <property type="entry name" value="G-PROTEIN COUPLED RECEPTORS FAMILY 1 PROFILE DOMAIN-CONTAINING PROTEIN"/>
    <property type="match status" value="1"/>
</dbReference>
<evidence type="ECO:0000256" key="2">
    <source>
        <dbReference type="ARBA" id="ARBA00022475"/>
    </source>
</evidence>
<dbReference type="PROSITE" id="PS50262">
    <property type="entry name" value="G_PROTEIN_RECEP_F1_2"/>
    <property type="match status" value="1"/>
</dbReference>
<keyword evidence="7 9" id="KW-0675">Receptor</keyword>
<keyword evidence="3 9" id="KW-0812">Transmembrane</keyword>
<feature type="transmembrane region" description="Helical" evidence="10">
    <location>
        <begin position="65"/>
        <end position="85"/>
    </location>
</feature>
<evidence type="ECO:0000259" key="11">
    <source>
        <dbReference type="PROSITE" id="PS50262"/>
    </source>
</evidence>
<dbReference type="Pfam" id="PF00001">
    <property type="entry name" value="7tm_1"/>
    <property type="match status" value="1"/>
</dbReference>
<dbReference type="Proteomes" id="UP000515135">
    <property type="component" value="Unplaced"/>
</dbReference>
<dbReference type="Gene3D" id="1.20.1070.10">
    <property type="entry name" value="Rhodopsin 7-helix transmembrane proteins"/>
    <property type="match status" value="1"/>
</dbReference>